<dbReference type="GeneID" id="93645352"/>
<dbReference type="InterPro" id="IPR029044">
    <property type="entry name" value="Nucleotide-diphossugar_trans"/>
</dbReference>
<dbReference type="EC" id="2.7.7.27" evidence="5"/>
<dbReference type="KEGG" id="bmeg:BG04_1886"/>
<dbReference type="Gene3D" id="2.160.10.10">
    <property type="entry name" value="Hexapeptide repeat proteins"/>
    <property type="match status" value="1"/>
</dbReference>
<evidence type="ECO:0000259" key="3">
    <source>
        <dbReference type="Pfam" id="PF00483"/>
    </source>
</evidence>
<keyword evidence="5" id="KW-0548">Nucleotidyltransferase</keyword>
<accession>A0A0B6AMZ8</accession>
<dbReference type="GO" id="GO:0005978">
    <property type="term" value="P:glycogen biosynthetic process"/>
    <property type="evidence" value="ECO:0007669"/>
    <property type="project" value="UniProtKB-KW"/>
</dbReference>
<keyword evidence="2" id="KW-0320">Glycogen biosynthesis</keyword>
<dbReference type="RefSeq" id="WP_025750736.1">
    <property type="nucleotide sequence ID" value="NZ_BCVB01000008.1"/>
</dbReference>
<dbReference type="SUPFAM" id="SSF53448">
    <property type="entry name" value="Nucleotide-diphospho-sugar transferases"/>
    <property type="match status" value="1"/>
</dbReference>
<dbReference type="PANTHER" id="PTHR43523">
    <property type="entry name" value="GLUCOSE-1-PHOSPHATE ADENYLYLTRANSFERASE-RELATED"/>
    <property type="match status" value="1"/>
</dbReference>
<dbReference type="InterPro" id="IPR056818">
    <property type="entry name" value="GlmU/GlgC-like_hexapep"/>
</dbReference>
<dbReference type="CDD" id="cd02508">
    <property type="entry name" value="ADP_Glucose_PP"/>
    <property type="match status" value="1"/>
</dbReference>
<dbReference type="PANTHER" id="PTHR43523:SF6">
    <property type="entry name" value="GLYCOGEN BIOSYNTHESIS PROTEIN GLGD"/>
    <property type="match status" value="1"/>
</dbReference>
<protein>
    <submittedName>
        <fullName evidence="5">Glucose-1-phosphate adenylyltransferase, GlgD subunit</fullName>
        <ecNumber evidence="5">2.7.7.27</ecNumber>
    </submittedName>
</protein>
<dbReference type="InterPro" id="IPR011004">
    <property type="entry name" value="Trimer_LpxA-like_sf"/>
</dbReference>
<feature type="domain" description="Nucleotidyl transferase" evidence="3">
    <location>
        <begin position="15"/>
        <end position="148"/>
    </location>
</feature>
<dbReference type="Proteomes" id="UP000031829">
    <property type="component" value="Chromosome"/>
</dbReference>
<evidence type="ECO:0000256" key="1">
    <source>
        <dbReference type="ARBA" id="ARBA00010443"/>
    </source>
</evidence>
<dbReference type="HOGENOM" id="CLU_029499_14_0_9"/>
<name>A0A0B6AMZ8_PRIM2</name>
<dbReference type="Pfam" id="PF00483">
    <property type="entry name" value="NTP_transferase"/>
    <property type="match status" value="1"/>
</dbReference>
<dbReference type="GO" id="GO:0008878">
    <property type="term" value="F:glucose-1-phosphate adenylyltransferase activity"/>
    <property type="evidence" value="ECO:0007669"/>
    <property type="project" value="UniProtKB-EC"/>
</dbReference>
<keyword evidence="5" id="KW-0808">Transferase</keyword>
<dbReference type="EMBL" id="CP009920">
    <property type="protein sequence ID" value="AJI21973.1"/>
    <property type="molecule type" value="Genomic_DNA"/>
</dbReference>
<comment type="similarity">
    <text evidence="1">Belongs to the bacterial/plant glucose-1-phosphate adenylyltransferase family.</text>
</comment>
<dbReference type="AlphaFoldDB" id="A0A0B6AMZ8"/>
<organism evidence="5 6">
    <name type="scientific">Priestia megaterium (strain ATCC 14581 / DSM 32 / CCUG 1817 / JCM 2506 / NBRC 15308 / NCIMB 9376 / NCTC 10342 / NRRL B-14308 / VKM B-512 / Ford 19)</name>
    <name type="common">Bacillus megaterium</name>
    <dbReference type="NCBI Taxonomy" id="1348623"/>
    <lineage>
        <taxon>Bacteria</taxon>
        <taxon>Bacillati</taxon>
        <taxon>Bacillota</taxon>
        <taxon>Bacilli</taxon>
        <taxon>Bacillales</taxon>
        <taxon>Bacillaceae</taxon>
        <taxon>Priestia</taxon>
    </lineage>
</organism>
<evidence type="ECO:0000313" key="5">
    <source>
        <dbReference type="EMBL" id="AJI21973.1"/>
    </source>
</evidence>
<evidence type="ECO:0000256" key="2">
    <source>
        <dbReference type="ARBA" id="ARBA00023056"/>
    </source>
</evidence>
<dbReference type="InterPro" id="IPR005835">
    <property type="entry name" value="NTP_transferase_dom"/>
</dbReference>
<feature type="domain" description="Glucose-1-phosphate adenylyltransferase/Bifunctional protein GlmU-like C-terminal hexapeptide" evidence="4">
    <location>
        <begin position="249"/>
        <end position="316"/>
    </location>
</feature>
<evidence type="ECO:0000259" key="4">
    <source>
        <dbReference type="Pfam" id="PF24894"/>
    </source>
</evidence>
<dbReference type="CDD" id="cd04651">
    <property type="entry name" value="LbH_G1P_AT_C"/>
    <property type="match status" value="1"/>
</dbReference>
<dbReference type="Pfam" id="PF24894">
    <property type="entry name" value="Hexapep_GlmU"/>
    <property type="match status" value="1"/>
</dbReference>
<reference evidence="5 6" key="1">
    <citation type="journal article" date="2015" name="Genome Announc.">
        <title>Complete genome sequences for 35 biothreat assay-relevant bacillus species.</title>
        <authorList>
            <person name="Johnson S.L."/>
            <person name="Daligault H.E."/>
            <person name="Davenport K.W."/>
            <person name="Jaissle J."/>
            <person name="Frey K.G."/>
            <person name="Ladner J.T."/>
            <person name="Broomall S.M."/>
            <person name="Bishop-Lilly K.A."/>
            <person name="Bruce D.C."/>
            <person name="Gibbons H.S."/>
            <person name="Coyne S.R."/>
            <person name="Lo C.C."/>
            <person name="Meincke L."/>
            <person name="Munk A.C."/>
            <person name="Koroleva G.I."/>
            <person name="Rosenzweig C.N."/>
            <person name="Palacios G.F."/>
            <person name="Redden C.L."/>
            <person name="Minogue T.D."/>
            <person name="Chain P.S."/>
        </authorList>
    </citation>
    <scope>NUCLEOTIDE SEQUENCE [LARGE SCALE GENOMIC DNA]</scope>
    <source>
        <strain evidence="6">ATCC 14581 / DSM 32 / JCM 2506 / NBRC 15308 / NCIMB 9376 / NCTC 10342 / NRRL B-14308 / VKM B-512</strain>
    </source>
</reference>
<gene>
    <name evidence="5" type="primary">glgD</name>
    <name evidence="5" type="ORF">BG04_1886</name>
</gene>
<dbReference type="InterPro" id="IPR011831">
    <property type="entry name" value="ADP-Glc_PPase"/>
</dbReference>
<proteinExistence type="inferred from homology"/>
<sequence>MNNQMLGIIDACTNTTALQPLTFYRSIAAIPFAGRYRLIDFTLSNMVNSGISSVAIFPRDRYRALMDHIGSGKEWDLDRKRDGLFIFPPMTSDLHLESPSLFTQFRYHIDYFLRSKQEYVLIANSYTICTVDFEHVLQRHIASNADITEMKQGDKSLNMYIINKSILVNILQNESHDFYTIKEMVRYMAQSHRVEKYEHHGYTAEISSLDAYYKTSMEILSPDVWKQLFINERPVFTKVKDEPPTRYAKKAVVKNSMIANGCVIEGHVENSIIFRGVKIGKGTVVKNSIVMQKGVILENSVLENVVLDKDVKIGSNETLLGESGLPRVIAKGTTQGALMKS</sequence>
<evidence type="ECO:0000313" key="6">
    <source>
        <dbReference type="Proteomes" id="UP000031829"/>
    </source>
</evidence>
<dbReference type="Gene3D" id="3.90.550.10">
    <property type="entry name" value="Spore Coat Polysaccharide Biosynthesis Protein SpsA, Chain A"/>
    <property type="match status" value="2"/>
</dbReference>
<dbReference type="SUPFAM" id="SSF51161">
    <property type="entry name" value="Trimeric LpxA-like enzymes"/>
    <property type="match status" value="1"/>
</dbReference>